<protein>
    <recommendedName>
        <fullName evidence="3">Polyketide cyclase</fullName>
    </recommendedName>
</protein>
<dbReference type="Gene3D" id="3.30.530.20">
    <property type="match status" value="1"/>
</dbReference>
<dbReference type="Proteomes" id="UP000030013">
    <property type="component" value="Unassembled WGS sequence"/>
</dbReference>
<reference evidence="1 2" key="1">
    <citation type="submission" date="2013-08" db="EMBL/GenBank/DDBJ databases">
        <title>The genome sequence of Knoellia aerolata.</title>
        <authorList>
            <person name="Zhu W."/>
            <person name="Wang G."/>
        </authorList>
    </citation>
    <scope>NUCLEOTIDE SEQUENCE [LARGE SCALE GENOMIC DNA]</scope>
    <source>
        <strain evidence="1 2">DSM 18566</strain>
    </source>
</reference>
<dbReference type="OrthoDB" id="4823586at2"/>
<evidence type="ECO:0000313" key="1">
    <source>
        <dbReference type="EMBL" id="KGN39736.1"/>
    </source>
</evidence>
<evidence type="ECO:0000313" key="2">
    <source>
        <dbReference type="Proteomes" id="UP000030013"/>
    </source>
</evidence>
<dbReference type="InterPro" id="IPR023393">
    <property type="entry name" value="START-like_dom_sf"/>
</dbReference>
<evidence type="ECO:0008006" key="3">
    <source>
        <dbReference type="Google" id="ProtNLM"/>
    </source>
</evidence>
<dbReference type="EMBL" id="AVPL01000075">
    <property type="protein sequence ID" value="KGN39736.1"/>
    <property type="molecule type" value="Genomic_DNA"/>
</dbReference>
<dbReference type="STRING" id="1385519.N801_19205"/>
<organism evidence="1 2">
    <name type="scientific">Knoellia aerolata DSM 18566</name>
    <dbReference type="NCBI Taxonomy" id="1385519"/>
    <lineage>
        <taxon>Bacteria</taxon>
        <taxon>Bacillati</taxon>
        <taxon>Actinomycetota</taxon>
        <taxon>Actinomycetes</taxon>
        <taxon>Micrococcales</taxon>
        <taxon>Intrasporangiaceae</taxon>
        <taxon>Knoellia</taxon>
    </lineage>
</organism>
<keyword evidence="2" id="KW-1185">Reference proteome</keyword>
<gene>
    <name evidence="1" type="ORF">N801_19205</name>
</gene>
<sequence length="139" mass="15423">MFTLTRESALPPAELWQRLAALGDHADSVPLTTTIADPGAPAPGWRFTARTALGPLRFDDSMFVEEWEPPRRWRVRKTGFLKGWAEAVVTPTAGGSRLTWTEELWFELPGLTGVTRRVGDVLGPLIFGPVVNRLARADR</sequence>
<dbReference type="eggNOG" id="COG3427">
    <property type="taxonomic scope" value="Bacteria"/>
</dbReference>
<dbReference type="InterPro" id="IPR019587">
    <property type="entry name" value="Polyketide_cyclase/dehydratase"/>
</dbReference>
<dbReference type="AlphaFoldDB" id="A0A0A0JVS7"/>
<proteinExistence type="predicted"/>
<dbReference type="SUPFAM" id="SSF55961">
    <property type="entry name" value="Bet v1-like"/>
    <property type="match status" value="1"/>
</dbReference>
<name>A0A0A0JVS7_9MICO</name>
<comment type="caution">
    <text evidence="1">The sequence shown here is derived from an EMBL/GenBank/DDBJ whole genome shotgun (WGS) entry which is preliminary data.</text>
</comment>
<accession>A0A0A0JVS7</accession>
<dbReference type="RefSeq" id="WP_035940425.1">
    <property type="nucleotide sequence ID" value="NZ_AVPL01000075.1"/>
</dbReference>
<dbReference type="Pfam" id="PF10604">
    <property type="entry name" value="Polyketide_cyc2"/>
    <property type="match status" value="1"/>
</dbReference>